<dbReference type="EMBL" id="CP042430">
    <property type="protein sequence ID" value="QEC46780.1"/>
    <property type="molecule type" value="Genomic_DNA"/>
</dbReference>
<dbReference type="OrthoDB" id="5242221at2"/>
<dbReference type="InterPro" id="IPR051531">
    <property type="entry name" value="N-acetyltransferase"/>
</dbReference>
<evidence type="ECO:0000256" key="1">
    <source>
        <dbReference type="ARBA" id="ARBA00022679"/>
    </source>
</evidence>
<dbReference type="AlphaFoldDB" id="A0A5B8U1F9"/>
<evidence type="ECO:0000259" key="5">
    <source>
        <dbReference type="PROSITE" id="PS51186"/>
    </source>
</evidence>
<evidence type="ECO:0000256" key="2">
    <source>
        <dbReference type="ARBA" id="ARBA00023315"/>
    </source>
</evidence>
<feature type="domain" description="N-acetyltransferase" evidence="5">
    <location>
        <begin position="479"/>
        <end position="650"/>
    </location>
</feature>
<dbReference type="GO" id="GO:0005737">
    <property type="term" value="C:cytoplasm"/>
    <property type="evidence" value="ECO:0007669"/>
    <property type="project" value="TreeGrafter"/>
</dbReference>
<evidence type="ECO:0000313" key="7">
    <source>
        <dbReference type="Proteomes" id="UP000321805"/>
    </source>
</evidence>
<organism evidence="6 7">
    <name type="scientific">Baekduia soli</name>
    <dbReference type="NCBI Taxonomy" id="496014"/>
    <lineage>
        <taxon>Bacteria</taxon>
        <taxon>Bacillati</taxon>
        <taxon>Actinomycetota</taxon>
        <taxon>Thermoleophilia</taxon>
        <taxon>Solirubrobacterales</taxon>
        <taxon>Baekduiaceae</taxon>
        <taxon>Baekduia</taxon>
    </lineage>
</organism>
<feature type="compositionally biased region" description="Low complexity" evidence="4">
    <location>
        <begin position="208"/>
        <end position="220"/>
    </location>
</feature>
<dbReference type="KEGG" id="bsol:FSW04_03715"/>
<proteinExistence type="inferred from homology"/>
<dbReference type="PANTHER" id="PTHR43792:SF8">
    <property type="entry name" value="[RIBOSOMAL PROTEIN US5]-ALANINE N-ACETYLTRANSFERASE"/>
    <property type="match status" value="1"/>
</dbReference>
<keyword evidence="1 6" id="KW-0808">Transferase</keyword>
<dbReference type="PANTHER" id="PTHR43792">
    <property type="entry name" value="GNAT FAMILY, PUTATIVE (AFU_ORTHOLOGUE AFUA_3G00765)-RELATED-RELATED"/>
    <property type="match status" value="1"/>
</dbReference>
<feature type="region of interest" description="Disordered" evidence="4">
    <location>
        <begin position="1"/>
        <end position="297"/>
    </location>
</feature>
<feature type="compositionally biased region" description="Low complexity" evidence="4">
    <location>
        <begin position="7"/>
        <end position="30"/>
    </location>
</feature>
<gene>
    <name evidence="6" type="ORF">FSW04_03715</name>
</gene>
<feature type="compositionally biased region" description="Basic and acidic residues" evidence="4">
    <location>
        <begin position="236"/>
        <end position="251"/>
    </location>
</feature>
<keyword evidence="7" id="KW-1185">Reference proteome</keyword>
<dbReference type="PROSITE" id="PS51186">
    <property type="entry name" value="GNAT"/>
    <property type="match status" value="1"/>
</dbReference>
<comment type="similarity">
    <text evidence="3">Belongs to the acetyltransferase family. RimJ subfamily.</text>
</comment>
<reference evidence="6 7" key="1">
    <citation type="journal article" date="2018" name="J. Microbiol.">
        <title>Baekduia soli gen. nov., sp. nov., a novel bacterium isolated from the soil of Baekdu Mountain and proposal of a novel family name, Baekduiaceae fam. nov.</title>
        <authorList>
            <person name="An D.S."/>
            <person name="Siddiqi M.Z."/>
            <person name="Kim K.H."/>
            <person name="Yu H.S."/>
            <person name="Im W.T."/>
        </authorList>
    </citation>
    <scope>NUCLEOTIDE SEQUENCE [LARGE SCALE GENOMIC DNA]</scope>
    <source>
        <strain evidence="6 7">BR7-21</strain>
    </source>
</reference>
<evidence type="ECO:0000256" key="4">
    <source>
        <dbReference type="SAM" id="MobiDB-lite"/>
    </source>
</evidence>
<name>A0A5B8U1F9_9ACTN</name>
<feature type="compositionally biased region" description="Basic residues" evidence="4">
    <location>
        <begin position="226"/>
        <end position="235"/>
    </location>
</feature>
<dbReference type="GO" id="GO:0008999">
    <property type="term" value="F:protein-N-terminal-alanine acetyltransferase activity"/>
    <property type="evidence" value="ECO:0007669"/>
    <property type="project" value="TreeGrafter"/>
</dbReference>
<dbReference type="Proteomes" id="UP000321805">
    <property type="component" value="Chromosome"/>
</dbReference>
<feature type="region of interest" description="Disordered" evidence="4">
    <location>
        <begin position="348"/>
        <end position="447"/>
    </location>
</feature>
<protein>
    <submittedName>
        <fullName evidence="6">GNAT family N-acetyltransferase</fullName>
    </submittedName>
</protein>
<dbReference type="Pfam" id="PF13302">
    <property type="entry name" value="Acetyltransf_3"/>
    <property type="match status" value="1"/>
</dbReference>
<evidence type="ECO:0000256" key="3">
    <source>
        <dbReference type="ARBA" id="ARBA00038502"/>
    </source>
</evidence>
<dbReference type="InterPro" id="IPR000182">
    <property type="entry name" value="GNAT_dom"/>
</dbReference>
<dbReference type="SUPFAM" id="SSF55729">
    <property type="entry name" value="Acyl-CoA N-acyltransferases (Nat)"/>
    <property type="match status" value="1"/>
</dbReference>
<evidence type="ECO:0000313" key="6">
    <source>
        <dbReference type="EMBL" id="QEC46780.1"/>
    </source>
</evidence>
<dbReference type="InterPro" id="IPR016181">
    <property type="entry name" value="Acyl_CoA_acyltransferase"/>
</dbReference>
<feature type="compositionally biased region" description="Basic residues" evidence="4">
    <location>
        <begin position="416"/>
        <end position="429"/>
    </location>
</feature>
<keyword evidence="2" id="KW-0012">Acyltransferase</keyword>
<feature type="compositionally biased region" description="Low complexity" evidence="4">
    <location>
        <begin position="397"/>
        <end position="414"/>
    </location>
</feature>
<feature type="compositionally biased region" description="Basic residues" evidence="4">
    <location>
        <begin position="272"/>
        <end position="297"/>
    </location>
</feature>
<dbReference type="Gene3D" id="3.40.630.30">
    <property type="match status" value="1"/>
</dbReference>
<sequence>MTRAVPAAQGSADPAPLAAAGDAAGRLPGAHRGAHRPRAVQGPGQAARRRPQRAAAILGAGVGRRHEGRPARLRPAPVPVHRPRHRPQPRRGAPEGRRRRRARGDHRAARPRPAPPAGDLAVGDRAQAHGAGPLQRRGPGQAAVRGVHDRRPRRRPQPGGHGQADRDHRGLPGHPALGRVVLHPGQGLRDPGPQAVQGAHRLRAHPHAAGLARSRGAAARLDVRGPGHRQPRPVRRRAELARDARAGRPPDRAGPPHAAGRLRGVRGGHAVAHARLRAARRRHARPRARGARVRPARARARVALGAAGREGPAVGGLRGGGDAGHDGRRVDLRVAGLGAVRALGRRAGGRGAGVRRPGDRHRRAGPRGPCRVAAGHPARAAHRVPGPRAQRDGGAGALRRAAGGLGALPLPGVAGRRGRRGQRRRRSGRRAGASGRPRGRLGGRRASRAAALRLTRARCYVRGVLGHVPPRIRLDGRTTAIRPLSTADVDEYAAAVAANREHTQPWEPVHAEAHYTRAGQAETLRRDAEAWDLGTGYAFSILDRGAGDRIIGRIALGNVVHGAWRNATLGYWVAAAAGGRGHATEAAQLICAFAFDHAGLHRVQPAVIPRNIRSIRVVEKAGFRREGRALHYLNIAGRWEDHDIFAMTLEDWLARSDRPVGR</sequence>
<accession>A0A5B8U1F9</accession>
<feature type="compositionally biased region" description="Basic residues" evidence="4">
    <location>
        <begin position="437"/>
        <end position="447"/>
    </location>
</feature>